<proteinExistence type="inferred from homology"/>
<dbReference type="EMBL" id="GGEC01018416">
    <property type="protein sequence ID" value="MBW98899.1"/>
    <property type="molecule type" value="Transcribed_RNA"/>
</dbReference>
<dbReference type="SUPFAM" id="SSF56655">
    <property type="entry name" value="Carbohydrate phosphatase"/>
    <property type="match status" value="1"/>
</dbReference>
<dbReference type="PANTHER" id="PTHR20854">
    <property type="entry name" value="INOSITOL MONOPHOSPHATASE"/>
    <property type="match status" value="1"/>
</dbReference>
<evidence type="ECO:0000256" key="4">
    <source>
        <dbReference type="ARBA" id="ARBA00022801"/>
    </source>
</evidence>
<evidence type="ECO:0000313" key="9">
    <source>
        <dbReference type="EMBL" id="MBW98899.1"/>
    </source>
</evidence>
<evidence type="ECO:0000256" key="6">
    <source>
        <dbReference type="PIRSR" id="PIRSR600760-2"/>
    </source>
</evidence>
<dbReference type="EMBL" id="GGEC01018415">
    <property type="protein sequence ID" value="MBW98898.1"/>
    <property type="molecule type" value="Transcribed_RNA"/>
</dbReference>
<evidence type="ECO:0000256" key="1">
    <source>
        <dbReference type="ARBA" id="ARBA00001946"/>
    </source>
</evidence>
<keyword evidence="3 6" id="KW-0479">Metal-binding</keyword>
<keyword evidence="4" id="KW-0378">Hydrolase</keyword>
<organism evidence="8">
    <name type="scientific">Rhizophora mucronata</name>
    <name type="common">Asiatic mangrove</name>
    <dbReference type="NCBI Taxonomy" id="61149"/>
    <lineage>
        <taxon>Eukaryota</taxon>
        <taxon>Viridiplantae</taxon>
        <taxon>Streptophyta</taxon>
        <taxon>Embryophyta</taxon>
        <taxon>Tracheophyta</taxon>
        <taxon>Spermatophyta</taxon>
        <taxon>Magnoliopsida</taxon>
        <taxon>eudicotyledons</taxon>
        <taxon>Gunneridae</taxon>
        <taxon>Pentapetalae</taxon>
        <taxon>rosids</taxon>
        <taxon>fabids</taxon>
        <taxon>Malpighiales</taxon>
        <taxon>Rhizophoraceae</taxon>
        <taxon>Rhizophora</taxon>
    </lineage>
</organism>
<feature type="binding site" evidence="6">
    <location>
        <position position="189"/>
    </location>
    <ligand>
        <name>Mg(2+)</name>
        <dbReference type="ChEBI" id="CHEBI:18420"/>
        <label>1</label>
        <note>catalytic</note>
    </ligand>
</feature>
<feature type="binding site" evidence="6">
    <location>
        <position position="170"/>
    </location>
    <ligand>
        <name>Mg(2+)</name>
        <dbReference type="ChEBI" id="CHEBI:18420"/>
        <label>1</label>
        <note>catalytic</note>
    </ligand>
</feature>
<dbReference type="PROSITE" id="PS00629">
    <property type="entry name" value="IMP_1"/>
    <property type="match status" value="1"/>
</dbReference>
<dbReference type="GO" id="GO:0006020">
    <property type="term" value="P:inositol metabolic process"/>
    <property type="evidence" value="ECO:0007669"/>
    <property type="project" value="TreeGrafter"/>
</dbReference>
<evidence type="ECO:0000256" key="3">
    <source>
        <dbReference type="ARBA" id="ARBA00022723"/>
    </source>
</evidence>
<comment type="similarity">
    <text evidence="2">Belongs to the inositol monophosphatase superfamily.</text>
</comment>
<dbReference type="PANTHER" id="PTHR20854:SF17">
    <property type="entry name" value="PHOSPHATASE IMPL1, CHLOROPLASTIC"/>
    <property type="match status" value="1"/>
</dbReference>
<dbReference type="Gene3D" id="3.30.540.10">
    <property type="entry name" value="Fructose-1,6-Bisphosphatase, subunit A, domain 1"/>
    <property type="match status" value="1"/>
</dbReference>
<feature type="binding site" evidence="6">
    <location>
        <position position="187"/>
    </location>
    <ligand>
        <name>Mg(2+)</name>
        <dbReference type="ChEBI" id="CHEBI:18420"/>
        <label>1</label>
        <note>catalytic</note>
    </ligand>
</feature>
<sequence length="242" mass="25319">MMGRALIVPSTSSMISTGGGIGIIPFPTSARARRCSSGFNTLNLHFNHNQCGRTTSVHLLIPKPPQPTNPISLTVSAALSSSSSSSPHTEYPTLRAGAPSTGPIPSTQLIQVVESAASTGAQVVMDAVNKPRNIAYKGITDLVTDTDKASEAAMLEVVRKNFGDHLILGEEGGVIGDTLSDYLWCIDPLDGTTNFAHGYPSFAVSVGVLFQGKPAAAAVVEFVGGPLAWNTRMFTATTGEKF</sequence>
<reference evidence="8" key="1">
    <citation type="submission" date="2018-02" db="EMBL/GenBank/DDBJ databases">
        <title>Rhizophora mucronata_Transcriptome.</title>
        <authorList>
            <person name="Meera S.P."/>
            <person name="Sreeshan A."/>
            <person name="Augustine A."/>
        </authorList>
    </citation>
    <scope>NUCLEOTIDE SEQUENCE</scope>
    <source>
        <tissue evidence="8">Leaf</tissue>
    </source>
</reference>
<dbReference type="GO" id="GO:0007165">
    <property type="term" value="P:signal transduction"/>
    <property type="evidence" value="ECO:0007669"/>
    <property type="project" value="TreeGrafter"/>
</dbReference>
<comment type="cofactor">
    <cofactor evidence="1 6">
        <name>Mg(2+)</name>
        <dbReference type="ChEBI" id="CHEBI:18420"/>
    </cofactor>
</comment>
<dbReference type="FunFam" id="3.30.540.10:FF:000003">
    <property type="entry name" value="Inositol-1-monophosphatase"/>
    <property type="match status" value="1"/>
</dbReference>
<protein>
    <submittedName>
        <fullName evidence="9">Inositol monophosphatase family protein</fullName>
    </submittedName>
</protein>
<dbReference type="InterPro" id="IPR020583">
    <property type="entry name" value="Inositol_monoP_metal-BS"/>
</dbReference>
<evidence type="ECO:0000256" key="2">
    <source>
        <dbReference type="ARBA" id="ARBA00009759"/>
    </source>
</evidence>
<accession>A0A2P2JZM2</accession>
<feature type="region of interest" description="Disordered" evidence="7">
    <location>
        <begin position="76"/>
        <end position="100"/>
    </location>
</feature>
<evidence type="ECO:0000256" key="5">
    <source>
        <dbReference type="ARBA" id="ARBA00022842"/>
    </source>
</evidence>
<dbReference type="PRINTS" id="PR00377">
    <property type="entry name" value="IMPHPHTASES"/>
</dbReference>
<feature type="binding site" evidence="6">
    <location>
        <position position="190"/>
    </location>
    <ligand>
        <name>Mg(2+)</name>
        <dbReference type="ChEBI" id="CHEBI:18420"/>
        <label>1</label>
        <note>catalytic</note>
    </ligand>
</feature>
<evidence type="ECO:0000256" key="7">
    <source>
        <dbReference type="SAM" id="MobiDB-lite"/>
    </source>
</evidence>
<keyword evidence="5 6" id="KW-0460">Magnesium</keyword>
<name>A0A2P2JZM2_RHIMU</name>
<dbReference type="InterPro" id="IPR000760">
    <property type="entry name" value="Inositol_monophosphatase-like"/>
</dbReference>
<dbReference type="GO" id="GO:0046872">
    <property type="term" value="F:metal ion binding"/>
    <property type="evidence" value="ECO:0007669"/>
    <property type="project" value="UniProtKB-KW"/>
</dbReference>
<evidence type="ECO:0000313" key="8">
    <source>
        <dbReference type="EMBL" id="MBW98898.1"/>
    </source>
</evidence>
<dbReference type="Pfam" id="PF00459">
    <property type="entry name" value="Inositol_P"/>
    <property type="match status" value="1"/>
</dbReference>
<feature type="compositionally biased region" description="Low complexity" evidence="7">
    <location>
        <begin position="76"/>
        <end position="86"/>
    </location>
</feature>
<dbReference type="GO" id="GO:0008934">
    <property type="term" value="F:inositol monophosphate 1-phosphatase activity"/>
    <property type="evidence" value="ECO:0007669"/>
    <property type="project" value="TreeGrafter"/>
</dbReference>
<dbReference type="AlphaFoldDB" id="A0A2P2JZM2"/>